<dbReference type="STRING" id="1882918.BCY86_07460"/>
<feature type="transmembrane region" description="Helical" evidence="6">
    <location>
        <begin position="70"/>
        <end position="103"/>
    </location>
</feature>
<evidence type="ECO:0000313" key="8">
    <source>
        <dbReference type="EMBL" id="APS00529.1"/>
    </source>
</evidence>
<dbReference type="Proteomes" id="UP000185544">
    <property type="component" value="Chromosome"/>
</dbReference>
<feature type="domain" description="Type II secretion system protein GspF" evidence="7">
    <location>
        <begin position="122"/>
        <end position="244"/>
    </location>
</feature>
<evidence type="ECO:0000256" key="1">
    <source>
        <dbReference type="ARBA" id="ARBA00004651"/>
    </source>
</evidence>
<organism evidence="8 9">
    <name type="scientific">Pajaroellobacter abortibovis</name>
    <dbReference type="NCBI Taxonomy" id="1882918"/>
    <lineage>
        <taxon>Bacteria</taxon>
        <taxon>Pseudomonadati</taxon>
        <taxon>Myxococcota</taxon>
        <taxon>Polyangia</taxon>
        <taxon>Polyangiales</taxon>
        <taxon>Polyangiaceae</taxon>
    </lineage>
</organism>
<keyword evidence="4 6" id="KW-1133">Transmembrane helix</keyword>
<gene>
    <name evidence="8" type="ORF">BCY86_07460</name>
</gene>
<dbReference type="OrthoDB" id="597333at2"/>
<dbReference type="InterPro" id="IPR018076">
    <property type="entry name" value="T2SS_GspF_dom"/>
</dbReference>
<evidence type="ECO:0000256" key="4">
    <source>
        <dbReference type="ARBA" id="ARBA00022989"/>
    </source>
</evidence>
<evidence type="ECO:0000259" key="7">
    <source>
        <dbReference type="Pfam" id="PF00482"/>
    </source>
</evidence>
<keyword evidence="9" id="KW-1185">Reference proteome</keyword>
<evidence type="ECO:0000256" key="6">
    <source>
        <dbReference type="SAM" id="Phobius"/>
    </source>
</evidence>
<keyword evidence="2" id="KW-1003">Cell membrane</keyword>
<dbReference type="PANTHER" id="PTHR35007:SF1">
    <property type="entry name" value="PILUS ASSEMBLY PROTEIN"/>
    <property type="match status" value="1"/>
</dbReference>
<dbReference type="InterPro" id="IPR042094">
    <property type="entry name" value="T2SS_GspF_sf"/>
</dbReference>
<feature type="transmembrane region" description="Helical" evidence="6">
    <location>
        <begin position="261"/>
        <end position="281"/>
    </location>
</feature>
<dbReference type="AlphaFoldDB" id="A0A1L6MYE1"/>
<protein>
    <recommendedName>
        <fullName evidence="7">Type II secretion system protein GspF domain-containing protein</fullName>
    </recommendedName>
</protein>
<proteinExistence type="predicted"/>
<evidence type="ECO:0000313" key="9">
    <source>
        <dbReference type="Proteomes" id="UP000185544"/>
    </source>
</evidence>
<evidence type="ECO:0000256" key="5">
    <source>
        <dbReference type="ARBA" id="ARBA00023136"/>
    </source>
</evidence>
<dbReference type="GO" id="GO:0005886">
    <property type="term" value="C:plasma membrane"/>
    <property type="evidence" value="ECO:0007669"/>
    <property type="project" value="UniProtKB-SubCell"/>
</dbReference>
<keyword evidence="5 6" id="KW-0472">Membrane</keyword>
<dbReference type="Gene3D" id="1.20.81.30">
    <property type="entry name" value="Type II secretion system (T2SS), domain F"/>
    <property type="match status" value="1"/>
</dbReference>
<evidence type="ECO:0000256" key="2">
    <source>
        <dbReference type="ARBA" id="ARBA00022475"/>
    </source>
</evidence>
<sequence length="289" mass="32123">MLQGQLSLSFLKWMTLLFAMASLFVLSYFSSAAPQGFIQVYWRRYVCFIENRLQRLFSPITAETFAKGHVLIVCLLTILALATTLPYWYMVPIVVAFLPSLYLDHECQKRVQRIDKQVDGFMLALANALKTTPSLGDAIKSVENLIHEPLCQELQLALKEIRLGSSLDEALLLMAARVESQQLESALSAILIGRQVGGNLTKILESTAASLREMNRLEGVVRSKTAEGKTQLLVLAAFPIVICLLLKLLSPNYLDPLTSSWAGYVLVFISALCWIGSLVLGRKITDVDI</sequence>
<reference evidence="8 9" key="1">
    <citation type="submission" date="2016-08" db="EMBL/GenBank/DDBJ databases">
        <title>Identification and validation of antigenic proteins from Pajaroellobacter abortibovis using de-novo genome sequence assembly and reverse vaccinology.</title>
        <authorList>
            <person name="Welly B.T."/>
            <person name="Miller M.R."/>
            <person name="Stott J.L."/>
            <person name="Blanchard M.T."/>
            <person name="Islas-Trejo A.D."/>
            <person name="O'Rourke S.M."/>
            <person name="Young A.E."/>
            <person name="Medrano J.F."/>
            <person name="Van Eenennaam A.L."/>
        </authorList>
    </citation>
    <scope>NUCLEOTIDE SEQUENCE [LARGE SCALE GENOMIC DNA]</scope>
    <source>
        <strain evidence="8 9">BTF92-0548A/99-0131</strain>
    </source>
</reference>
<dbReference type="Pfam" id="PF00482">
    <property type="entry name" value="T2SSF"/>
    <property type="match status" value="1"/>
</dbReference>
<feature type="transmembrane region" description="Helical" evidence="6">
    <location>
        <begin position="232"/>
        <end position="249"/>
    </location>
</feature>
<accession>A0A1L6MYE1</accession>
<name>A0A1L6MYE1_9BACT</name>
<dbReference type="KEGG" id="pabo:BCY86_07460"/>
<comment type="subcellular location">
    <subcellularLocation>
        <location evidence="1">Cell membrane</location>
        <topology evidence="1">Multi-pass membrane protein</topology>
    </subcellularLocation>
</comment>
<keyword evidence="3 6" id="KW-0812">Transmembrane</keyword>
<evidence type="ECO:0000256" key="3">
    <source>
        <dbReference type="ARBA" id="ARBA00022692"/>
    </source>
</evidence>
<dbReference type="EMBL" id="CP016908">
    <property type="protein sequence ID" value="APS00529.1"/>
    <property type="molecule type" value="Genomic_DNA"/>
</dbReference>
<dbReference type="PANTHER" id="PTHR35007">
    <property type="entry name" value="INTEGRAL MEMBRANE PROTEIN-RELATED"/>
    <property type="match status" value="1"/>
</dbReference>